<evidence type="ECO:0000256" key="14">
    <source>
        <dbReference type="SAM" id="MobiDB-lite"/>
    </source>
</evidence>
<evidence type="ECO:0000256" key="8">
    <source>
        <dbReference type="ARBA" id="ARBA00022741"/>
    </source>
</evidence>
<gene>
    <name evidence="16" type="ORF">PXEA_LOCUS29007</name>
</gene>
<dbReference type="OrthoDB" id="6238979at2759"/>
<keyword evidence="10" id="KW-0067">ATP-binding</keyword>
<sequence length="147" mass="16191">MEHPIHAVMEPCNWRSVDALGRLSQLYVDLTFTNLLPSAFVSTLEVAGTRGKPGLAHRDLKPGNIFVRSDWSCCIGDLGLAVLAPPSRLPEPRDRLLTLYQRLNCPMTEHTSESSVSVCFSSPPPLCSHGNSSSPSHRLKSKADIYY</sequence>
<evidence type="ECO:0000313" key="17">
    <source>
        <dbReference type="Proteomes" id="UP000784294"/>
    </source>
</evidence>
<comment type="caution">
    <text evidence="16">The sequence shown here is derived from an EMBL/GenBank/DDBJ whole genome shotgun (WGS) entry which is preliminary data.</text>
</comment>
<evidence type="ECO:0000256" key="4">
    <source>
        <dbReference type="ARBA" id="ARBA00022527"/>
    </source>
</evidence>
<keyword evidence="6" id="KW-0812">Transmembrane</keyword>
<dbReference type="GO" id="GO:0005524">
    <property type="term" value="F:ATP binding"/>
    <property type="evidence" value="ECO:0007669"/>
    <property type="project" value="UniProtKB-KW"/>
</dbReference>
<comment type="subcellular location">
    <subcellularLocation>
        <location evidence="1">Membrane</location>
        <topology evidence="1">Single-pass type I membrane protein</topology>
    </subcellularLocation>
</comment>
<evidence type="ECO:0000259" key="15">
    <source>
        <dbReference type="PROSITE" id="PS50011"/>
    </source>
</evidence>
<dbReference type="PROSITE" id="PS00108">
    <property type="entry name" value="PROTEIN_KINASE_ST"/>
    <property type="match status" value="1"/>
</dbReference>
<dbReference type="SUPFAM" id="SSF56112">
    <property type="entry name" value="Protein kinase-like (PK-like)"/>
    <property type="match status" value="1"/>
</dbReference>
<dbReference type="Gene3D" id="1.10.510.10">
    <property type="entry name" value="Transferase(Phosphotransferase) domain 1"/>
    <property type="match status" value="1"/>
</dbReference>
<dbReference type="EC" id="2.7.11.30" evidence="3"/>
<dbReference type="InterPro" id="IPR000719">
    <property type="entry name" value="Prot_kinase_dom"/>
</dbReference>
<dbReference type="GO" id="GO:0004675">
    <property type="term" value="F:transmembrane receptor protein serine/threonine kinase activity"/>
    <property type="evidence" value="ECO:0007669"/>
    <property type="project" value="UniProtKB-EC"/>
</dbReference>
<organism evidence="16 17">
    <name type="scientific">Protopolystoma xenopodis</name>
    <dbReference type="NCBI Taxonomy" id="117903"/>
    <lineage>
        <taxon>Eukaryota</taxon>
        <taxon>Metazoa</taxon>
        <taxon>Spiralia</taxon>
        <taxon>Lophotrochozoa</taxon>
        <taxon>Platyhelminthes</taxon>
        <taxon>Monogenea</taxon>
        <taxon>Polyopisthocotylea</taxon>
        <taxon>Polystomatidea</taxon>
        <taxon>Polystomatidae</taxon>
        <taxon>Protopolystoma</taxon>
    </lineage>
</organism>
<keyword evidence="17" id="KW-1185">Reference proteome</keyword>
<evidence type="ECO:0000256" key="11">
    <source>
        <dbReference type="ARBA" id="ARBA00022989"/>
    </source>
</evidence>
<keyword evidence="12" id="KW-0472">Membrane</keyword>
<evidence type="ECO:0000256" key="13">
    <source>
        <dbReference type="ARBA" id="ARBA00023170"/>
    </source>
</evidence>
<evidence type="ECO:0000313" key="16">
    <source>
        <dbReference type="EMBL" id="VEL35567.1"/>
    </source>
</evidence>
<keyword evidence="4" id="KW-0723">Serine/threonine-protein kinase</keyword>
<evidence type="ECO:0000256" key="10">
    <source>
        <dbReference type="ARBA" id="ARBA00022840"/>
    </source>
</evidence>
<evidence type="ECO:0000256" key="5">
    <source>
        <dbReference type="ARBA" id="ARBA00022679"/>
    </source>
</evidence>
<dbReference type="GO" id="GO:0071363">
    <property type="term" value="P:cellular response to growth factor stimulus"/>
    <property type="evidence" value="ECO:0007669"/>
    <property type="project" value="TreeGrafter"/>
</dbReference>
<dbReference type="InterPro" id="IPR008271">
    <property type="entry name" value="Ser/Thr_kinase_AS"/>
</dbReference>
<dbReference type="EMBL" id="CAAALY010250126">
    <property type="protein sequence ID" value="VEL35567.1"/>
    <property type="molecule type" value="Genomic_DNA"/>
</dbReference>
<dbReference type="PANTHER" id="PTHR23255">
    <property type="entry name" value="TRANSFORMING GROWTH FACTOR-BETA RECEPTOR TYPE I AND II"/>
    <property type="match status" value="1"/>
</dbReference>
<keyword evidence="13" id="KW-0675">Receptor</keyword>
<evidence type="ECO:0000256" key="3">
    <source>
        <dbReference type="ARBA" id="ARBA00012401"/>
    </source>
</evidence>
<dbReference type="InterPro" id="IPR000333">
    <property type="entry name" value="TGFB_receptor"/>
</dbReference>
<accession>A0A3S5B6Y7</accession>
<feature type="domain" description="Protein kinase" evidence="15">
    <location>
        <begin position="1"/>
        <end position="147"/>
    </location>
</feature>
<dbReference type="AlphaFoldDB" id="A0A3S5B6Y7"/>
<evidence type="ECO:0000256" key="9">
    <source>
        <dbReference type="ARBA" id="ARBA00022777"/>
    </source>
</evidence>
<keyword evidence="8" id="KW-0547">Nucleotide-binding</keyword>
<reference evidence="16" key="1">
    <citation type="submission" date="2018-11" db="EMBL/GenBank/DDBJ databases">
        <authorList>
            <consortium name="Pathogen Informatics"/>
        </authorList>
    </citation>
    <scope>NUCLEOTIDE SEQUENCE</scope>
</reference>
<evidence type="ECO:0000256" key="1">
    <source>
        <dbReference type="ARBA" id="ARBA00004479"/>
    </source>
</evidence>
<evidence type="ECO:0000256" key="12">
    <source>
        <dbReference type="ARBA" id="ARBA00023136"/>
    </source>
</evidence>
<evidence type="ECO:0000256" key="6">
    <source>
        <dbReference type="ARBA" id="ARBA00022692"/>
    </source>
</evidence>
<keyword evidence="11" id="KW-1133">Transmembrane helix</keyword>
<protein>
    <recommendedName>
        <fullName evidence="3">receptor protein serine/threonine kinase</fullName>
        <ecNumber evidence="3">2.7.11.30</ecNumber>
    </recommendedName>
</protein>
<feature type="region of interest" description="Disordered" evidence="14">
    <location>
        <begin position="128"/>
        <end position="147"/>
    </location>
</feature>
<proteinExistence type="inferred from homology"/>
<dbReference type="Proteomes" id="UP000784294">
    <property type="component" value="Unassembled WGS sequence"/>
</dbReference>
<evidence type="ECO:0000256" key="2">
    <source>
        <dbReference type="ARBA" id="ARBA00009605"/>
    </source>
</evidence>
<dbReference type="PANTHER" id="PTHR23255:SF72">
    <property type="entry name" value="RECEPTOR PROTEIN SERINE_THREONINE KINASE"/>
    <property type="match status" value="1"/>
</dbReference>
<dbReference type="GO" id="GO:0043235">
    <property type="term" value="C:receptor complex"/>
    <property type="evidence" value="ECO:0007669"/>
    <property type="project" value="TreeGrafter"/>
</dbReference>
<comment type="similarity">
    <text evidence="2">Belongs to the protein kinase superfamily. TKL Ser/Thr protein kinase family. TGFB receptor subfamily.</text>
</comment>
<keyword evidence="7" id="KW-0732">Signal</keyword>
<keyword evidence="9" id="KW-0418">Kinase</keyword>
<evidence type="ECO:0000256" key="7">
    <source>
        <dbReference type="ARBA" id="ARBA00022729"/>
    </source>
</evidence>
<dbReference type="GO" id="GO:0005886">
    <property type="term" value="C:plasma membrane"/>
    <property type="evidence" value="ECO:0007669"/>
    <property type="project" value="TreeGrafter"/>
</dbReference>
<keyword evidence="5" id="KW-0808">Transferase</keyword>
<dbReference type="InterPro" id="IPR011009">
    <property type="entry name" value="Kinase-like_dom_sf"/>
</dbReference>
<name>A0A3S5B6Y7_9PLAT</name>
<dbReference type="PROSITE" id="PS50011">
    <property type="entry name" value="PROTEIN_KINASE_DOM"/>
    <property type="match status" value="1"/>
</dbReference>